<reference evidence="3 4" key="1">
    <citation type="submission" date="2019-10" db="EMBL/GenBank/DDBJ databases">
        <title>The Genome Sequence of Clostridium tarantellae Isolated from Fish Brain.</title>
        <authorList>
            <person name="Bano L."/>
            <person name="Kiel M."/>
            <person name="Sales G."/>
            <person name="Doxey A.C."/>
            <person name="Mansfield M.J."/>
            <person name="Schiavone M."/>
            <person name="Rossetto O."/>
            <person name="Pirazzini M."/>
            <person name="Dobrindt U."/>
            <person name="Montecucco C."/>
        </authorList>
    </citation>
    <scope>NUCLEOTIDE SEQUENCE [LARGE SCALE GENOMIC DNA]</scope>
    <source>
        <strain evidence="3 4">DSM 3997</strain>
    </source>
</reference>
<feature type="domain" description="Glycosyl transferase family 1" evidence="2">
    <location>
        <begin position="188"/>
        <end position="345"/>
    </location>
</feature>
<dbReference type="InterPro" id="IPR001296">
    <property type="entry name" value="Glyco_trans_1"/>
</dbReference>
<dbReference type="AlphaFoldDB" id="A0A6I1MIP4"/>
<comment type="caution">
    <text evidence="3">The sequence shown here is derived from an EMBL/GenBank/DDBJ whole genome shotgun (WGS) entry which is preliminary data.</text>
</comment>
<dbReference type="GO" id="GO:0016757">
    <property type="term" value="F:glycosyltransferase activity"/>
    <property type="evidence" value="ECO:0007669"/>
    <property type="project" value="InterPro"/>
</dbReference>
<organism evidence="3 4">
    <name type="scientific">Clostridium tarantellae</name>
    <dbReference type="NCBI Taxonomy" id="39493"/>
    <lineage>
        <taxon>Bacteria</taxon>
        <taxon>Bacillati</taxon>
        <taxon>Bacillota</taxon>
        <taxon>Clostridia</taxon>
        <taxon>Eubacteriales</taxon>
        <taxon>Clostridiaceae</taxon>
        <taxon>Clostridium</taxon>
    </lineage>
</organism>
<proteinExistence type="predicted"/>
<name>A0A6I1MIP4_9CLOT</name>
<dbReference type="Proteomes" id="UP000430345">
    <property type="component" value="Unassembled WGS sequence"/>
</dbReference>
<dbReference type="Pfam" id="PF00534">
    <property type="entry name" value="Glycos_transf_1"/>
    <property type="match status" value="1"/>
</dbReference>
<evidence type="ECO:0000313" key="3">
    <source>
        <dbReference type="EMBL" id="MPQ43416.1"/>
    </source>
</evidence>
<dbReference type="OrthoDB" id="9797829at2"/>
<accession>A0A6I1MIP4</accession>
<dbReference type="PANTHER" id="PTHR46401">
    <property type="entry name" value="GLYCOSYLTRANSFERASE WBBK-RELATED"/>
    <property type="match status" value="1"/>
</dbReference>
<keyword evidence="1 3" id="KW-0808">Transferase</keyword>
<dbReference type="GO" id="GO:0009103">
    <property type="term" value="P:lipopolysaccharide biosynthetic process"/>
    <property type="evidence" value="ECO:0007669"/>
    <property type="project" value="TreeGrafter"/>
</dbReference>
<evidence type="ECO:0000256" key="1">
    <source>
        <dbReference type="ARBA" id="ARBA00022679"/>
    </source>
</evidence>
<sequence length="369" mass="43838">MKKIIFVNDTAATMCGAVTILKEFIKNITKNLDNNYIFYIFCSIDLKEFETENIHIVNNIKAKKWIDRIKWDIFGMKFWAKKNSINPDLIISLQNTGIMSFKNVPKMTYIHQAIPYNKEIKWNILNKEEQRYIFYKYIYKCLIGITTVKNIIIVQCNWMKKEVIKAHKFNPKDVYVIEPKLNLKKFKQQNNNKFLSEDNELKLLYPAGYTKYKNHKILIEALNEIKKIKPNIKFKLYLTIEKDTNKEFFEKIKELNMEKEVVFLGNVKFESLVDFYKNCNIVLFPSYLETVGLPLLEAAYFGKYIIVSDIQYARNALKNYTGVTYCKHNNFKEWSKAIINNENSKRIYEFKNNRKDDANIIKLIKISTN</sequence>
<keyword evidence="4" id="KW-1185">Reference proteome</keyword>
<dbReference type="PANTHER" id="PTHR46401:SF2">
    <property type="entry name" value="GLYCOSYLTRANSFERASE WBBK-RELATED"/>
    <property type="match status" value="1"/>
</dbReference>
<dbReference type="RefSeq" id="WP_152888916.1">
    <property type="nucleotide sequence ID" value="NZ_WHJC01000066.1"/>
</dbReference>
<dbReference type="SUPFAM" id="SSF53756">
    <property type="entry name" value="UDP-Glycosyltransferase/glycogen phosphorylase"/>
    <property type="match status" value="1"/>
</dbReference>
<gene>
    <name evidence="3" type="ORF">GBZ86_06540</name>
</gene>
<protein>
    <submittedName>
        <fullName evidence="3">Glycosyltransferase</fullName>
    </submittedName>
</protein>
<evidence type="ECO:0000313" key="4">
    <source>
        <dbReference type="Proteomes" id="UP000430345"/>
    </source>
</evidence>
<dbReference type="EMBL" id="WHJC01000066">
    <property type="protein sequence ID" value="MPQ43416.1"/>
    <property type="molecule type" value="Genomic_DNA"/>
</dbReference>
<evidence type="ECO:0000259" key="2">
    <source>
        <dbReference type="Pfam" id="PF00534"/>
    </source>
</evidence>
<dbReference type="Gene3D" id="3.40.50.2000">
    <property type="entry name" value="Glycogen Phosphorylase B"/>
    <property type="match status" value="2"/>
</dbReference>